<dbReference type="EMBL" id="JBHFFA010000002">
    <property type="protein sequence ID" value="KAL2645308.1"/>
    <property type="molecule type" value="Genomic_DNA"/>
</dbReference>
<name>A0ABD1ZC61_9MARC</name>
<gene>
    <name evidence="2" type="ORF">R1flu_012895</name>
</gene>
<accession>A0ABD1ZC61</accession>
<dbReference type="AlphaFoldDB" id="A0ABD1ZC61"/>
<keyword evidence="3" id="KW-1185">Reference proteome</keyword>
<feature type="compositionally biased region" description="Low complexity" evidence="1">
    <location>
        <begin position="71"/>
        <end position="83"/>
    </location>
</feature>
<protein>
    <submittedName>
        <fullName evidence="2">Uncharacterized protein</fullName>
    </submittedName>
</protein>
<dbReference type="Proteomes" id="UP001605036">
    <property type="component" value="Unassembled WGS sequence"/>
</dbReference>
<comment type="caution">
    <text evidence="2">The sequence shown here is derived from an EMBL/GenBank/DDBJ whole genome shotgun (WGS) entry which is preliminary data.</text>
</comment>
<proteinExistence type="predicted"/>
<evidence type="ECO:0000313" key="3">
    <source>
        <dbReference type="Proteomes" id="UP001605036"/>
    </source>
</evidence>
<reference evidence="2 3" key="1">
    <citation type="submission" date="2024-09" db="EMBL/GenBank/DDBJ databases">
        <title>Chromosome-scale assembly of Riccia fluitans.</title>
        <authorList>
            <person name="Paukszto L."/>
            <person name="Sawicki J."/>
            <person name="Karawczyk K."/>
            <person name="Piernik-Szablinska J."/>
            <person name="Szczecinska M."/>
            <person name="Mazdziarz M."/>
        </authorList>
    </citation>
    <scope>NUCLEOTIDE SEQUENCE [LARGE SCALE GENOMIC DNA]</scope>
    <source>
        <strain evidence="2">Rf_01</strain>
        <tissue evidence="2">Aerial parts of the thallus</tissue>
    </source>
</reference>
<sequence>MLNAVMNSSVDHTLRIVGQPMLIAREEDRSALFDPGLEFNGWRVRAFEAMQGLNISSIYENLPPARRRAAGRGSSSSFGTGPPNSHSLASIPRRLETTAREKEFATFAAK</sequence>
<evidence type="ECO:0000256" key="1">
    <source>
        <dbReference type="SAM" id="MobiDB-lite"/>
    </source>
</evidence>
<organism evidence="2 3">
    <name type="scientific">Riccia fluitans</name>
    <dbReference type="NCBI Taxonomy" id="41844"/>
    <lineage>
        <taxon>Eukaryota</taxon>
        <taxon>Viridiplantae</taxon>
        <taxon>Streptophyta</taxon>
        <taxon>Embryophyta</taxon>
        <taxon>Marchantiophyta</taxon>
        <taxon>Marchantiopsida</taxon>
        <taxon>Marchantiidae</taxon>
        <taxon>Marchantiales</taxon>
        <taxon>Ricciaceae</taxon>
        <taxon>Riccia</taxon>
    </lineage>
</organism>
<feature type="region of interest" description="Disordered" evidence="1">
    <location>
        <begin position="66"/>
        <end position="96"/>
    </location>
</feature>
<evidence type="ECO:0000313" key="2">
    <source>
        <dbReference type="EMBL" id="KAL2645308.1"/>
    </source>
</evidence>